<gene>
    <name evidence="1" type="ORF">ACOLOM_LOCUS2029</name>
</gene>
<keyword evidence="2" id="KW-1185">Reference proteome</keyword>
<proteinExistence type="predicted"/>
<comment type="caution">
    <text evidence="1">The sequence shown here is derived from an EMBL/GenBank/DDBJ whole genome shotgun (WGS) entry which is preliminary data.</text>
</comment>
<name>A0ACA9KNQ9_9GLOM</name>
<evidence type="ECO:0000313" key="1">
    <source>
        <dbReference type="EMBL" id="CAG8482274.1"/>
    </source>
</evidence>
<accession>A0ACA9KNQ9</accession>
<protein>
    <submittedName>
        <fullName evidence="1">3145_t:CDS:1</fullName>
    </submittedName>
</protein>
<organism evidence="1 2">
    <name type="scientific">Acaulospora colombiana</name>
    <dbReference type="NCBI Taxonomy" id="27376"/>
    <lineage>
        <taxon>Eukaryota</taxon>
        <taxon>Fungi</taxon>
        <taxon>Fungi incertae sedis</taxon>
        <taxon>Mucoromycota</taxon>
        <taxon>Glomeromycotina</taxon>
        <taxon>Glomeromycetes</taxon>
        <taxon>Diversisporales</taxon>
        <taxon>Acaulosporaceae</taxon>
        <taxon>Acaulospora</taxon>
    </lineage>
</organism>
<reference evidence="1" key="1">
    <citation type="submission" date="2021-06" db="EMBL/GenBank/DDBJ databases">
        <authorList>
            <person name="Kallberg Y."/>
            <person name="Tangrot J."/>
            <person name="Rosling A."/>
        </authorList>
    </citation>
    <scope>NUCLEOTIDE SEQUENCE</scope>
    <source>
        <strain evidence="1">CL356</strain>
    </source>
</reference>
<dbReference type="EMBL" id="CAJVPT010002504">
    <property type="protein sequence ID" value="CAG8482274.1"/>
    <property type="molecule type" value="Genomic_DNA"/>
</dbReference>
<sequence length="248" mass="28475">METFDYTESNETRSFDRENSETGTESNRRWSQKTMVDFMLPGDDSHDDVDAYPLKNMSNKVPSTKKEDFDYNDDSLVNGKIPAYKETLFLNITNGIKKALHTALSHNYFGKTTSSHSNESKKNITTSKHNYSKYKRNSLKSKKFRKVTSFGSMMSSDIPLSGLTNSSDKKKELEGDKYAVRKSSFEEDSEDDSTLIDLDEYMVSSEEENEECFVMDSHKEIVKLLDLKSFVDDHKISDDKLENVKCEC</sequence>
<evidence type="ECO:0000313" key="2">
    <source>
        <dbReference type="Proteomes" id="UP000789525"/>
    </source>
</evidence>
<dbReference type="Proteomes" id="UP000789525">
    <property type="component" value="Unassembled WGS sequence"/>
</dbReference>